<feature type="transmembrane region" description="Helical" evidence="5">
    <location>
        <begin position="84"/>
        <end position="113"/>
    </location>
</feature>
<organism evidence="7 8">
    <name type="scientific">Mugilogobius chulae</name>
    <name type="common">yellowstripe goby</name>
    <dbReference type="NCBI Taxonomy" id="88201"/>
    <lineage>
        <taxon>Eukaryota</taxon>
        <taxon>Metazoa</taxon>
        <taxon>Chordata</taxon>
        <taxon>Craniata</taxon>
        <taxon>Vertebrata</taxon>
        <taxon>Euteleostomi</taxon>
        <taxon>Actinopterygii</taxon>
        <taxon>Neopterygii</taxon>
        <taxon>Teleostei</taxon>
        <taxon>Neoteleostei</taxon>
        <taxon>Acanthomorphata</taxon>
        <taxon>Gobiaria</taxon>
        <taxon>Gobiiformes</taxon>
        <taxon>Gobioidei</taxon>
        <taxon>Gobiidae</taxon>
        <taxon>Gobionellinae</taxon>
        <taxon>Mugilogobius</taxon>
    </lineage>
</organism>
<protein>
    <recommendedName>
        <fullName evidence="6">G-protein coupled receptors family 1 profile domain-containing protein</fullName>
    </recommendedName>
</protein>
<feature type="transmembrane region" description="Helical" evidence="5">
    <location>
        <begin position="190"/>
        <end position="210"/>
    </location>
</feature>
<evidence type="ECO:0000256" key="1">
    <source>
        <dbReference type="ARBA" id="ARBA00004370"/>
    </source>
</evidence>
<dbReference type="CDD" id="cd00637">
    <property type="entry name" value="7tm_classA_rhodopsin-like"/>
    <property type="match status" value="2"/>
</dbReference>
<dbReference type="InterPro" id="IPR052921">
    <property type="entry name" value="GPCR1_Superfamily_Member"/>
</dbReference>
<keyword evidence="8" id="KW-1185">Reference proteome</keyword>
<feature type="transmembrane region" description="Helical" evidence="5">
    <location>
        <begin position="134"/>
        <end position="155"/>
    </location>
</feature>
<evidence type="ECO:0000256" key="2">
    <source>
        <dbReference type="ARBA" id="ARBA00022692"/>
    </source>
</evidence>
<feature type="transmembrane region" description="Helical" evidence="5">
    <location>
        <begin position="295"/>
        <end position="312"/>
    </location>
</feature>
<dbReference type="PROSITE" id="PS50262">
    <property type="entry name" value="G_PROTEIN_RECEP_F1_2"/>
    <property type="match status" value="2"/>
</dbReference>
<feature type="transmembrane region" description="Helical" evidence="5">
    <location>
        <begin position="55"/>
        <end position="78"/>
    </location>
</feature>
<feature type="domain" description="G-protein coupled receptors family 1 profile" evidence="6">
    <location>
        <begin position="340"/>
        <end position="591"/>
    </location>
</feature>
<evidence type="ECO:0000259" key="6">
    <source>
        <dbReference type="PROSITE" id="PS50262"/>
    </source>
</evidence>
<dbReference type="GO" id="GO:0005549">
    <property type="term" value="F:odorant binding"/>
    <property type="evidence" value="ECO:0007669"/>
    <property type="project" value="TreeGrafter"/>
</dbReference>
<feature type="transmembrane region" description="Helical" evidence="5">
    <location>
        <begin position="389"/>
        <end position="418"/>
    </location>
</feature>
<keyword evidence="3 5" id="KW-1133">Transmembrane helix</keyword>
<dbReference type="InterPro" id="IPR017452">
    <property type="entry name" value="GPCR_Rhodpsn_7TM"/>
</dbReference>
<dbReference type="PANTHER" id="PTHR26451">
    <property type="entry name" value="G_PROTEIN_RECEP_F1_2 DOMAIN-CONTAINING PROTEIN"/>
    <property type="match status" value="1"/>
</dbReference>
<dbReference type="GO" id="GO:0004930">
    <property type="term" value="F:G protein-coupled receptor activity"/>
    <property type="evidence" value="ECO:0007669"/>
    <property type="project" value="InterPro"/>
</dbReference>
<dbReference type="PANTHER" id="PTHR26451:SF866">
    <property type="entry name" value="ODORANT RECEPTOR-RELATED"/>
    <property type="match status" value="1"/>
</dbReference>
<evidence type="ECO:0000256" key="5">
    <source>
        <dbReference type="SAM" id="Phobius"/>
    </source>
</evidence>
<dbReference type="Pfam" id="PF00001">
    <property type="entry name" value="7tm_1"/>
    <property type="match status" value="2"/>
</dbReference>
<feature type="transmembrane region" description="Helical" evidence="5">
    <location>
        <begin position="439"/>
        <end position="460"/>
    </location>
</feature>
<proteinExistence type="predicted"/>
<dbReference type="Proteomes" id="UP001460270">
    <property type="component" value="Unassembled WGS sequence"/>
</dbReference>
<feature type="transmembrane region" description="Helical" evidence="5">
    <location>
        <begin position="574"/>
        <end position="593"/>
    </location>
</feature>
<evidence type="ECO:0000313" key="7">
    <source>
        <dbReference type="EMBL" id="KAK7925609.1"/>
    </source>
</evidence>
<feature type="transmembrane region" description="Helical" evidence="5">
    <location>
        <begin position="360"/>
        <end position="383"/>
    </location>
</feature>
<dbReference type="Gene3D" id="1.20.1070.10">
    <property type="entry name" value="Rhodopsin 7-helix transmembrane proteins"/>
    <property type="match status" value="2"/>
</dbReference>
<feature type="transmembrane region" description="Helical" evidence="5">
    <location>
        <begin position="231"/>
        <end position="256"/>
    </location>
</feature>
<feature type="transmembrane region" description="Helical" evidence="5">
    <location>
        <begin position="20"/>
        <end position="43"/>
    </location>
</feature>
<keyword evidence="4 5" id="KW-0472">Membrane</keyword>
<feature type="transmembrane region" description="Helical" evidence="5">
    <location>
        <begin position="495"/>
        <end position="515"/>
    </location>
</feature>
<feature type="transmembrane region" description="Helical" evidence="5">
    <location>
        <begin position="324"/>
        <end position="348"/>
    </location>
</feature>
<dbReference type="GO" id="GO:0016020">
    <property type="term" value="C:membrane"/>
    <property type="evidence" value="ECO:0007669"/>
    <property type="project" value="UniProtKB-SubCell"/>
</dbReference>
<feature type="transmembrane region" description="Helical" evidence="5">
    <location>
        <begin position="536"/>
        <end position="562"/>
    </location>
</feature>
<evidence type="ECO:0000256" key="3">
    <source>
        <dbReference type="ARBA" id="ARBA00022989"/>
    </source>
</evidence>
<dbReference type="EMBL" id="JBBPFD010000005">
    <property type="protein sequence ID" value="KAK7925609.1"/>
    <property type="molecule type" value="Genomic_DNA"/>
</dbReference>
<name>A0AAW0PEG2_9GOBI</name>
<dbReference type="AlphaFoldDB" id="A0AAW0PEG2"/>
<comment type="caution">
    <text evidence="7">The sequence shown here is derived from an EMBL/GenBank/DDBJ whole genome shotgun (WGS) entry which is preliminary data.</text>
</comment>
<dbReference type="FunFam" id="1.20.1070.10:FF:000096">
    <property type="entry name" value="Odorant receptor 131-2"/>
    <property type="match status" value="2"/>
</dbReference>
<feature type="domain" description="G-protein coupled receptors family 1 profile" evidence="6">
    <location>
        <begin position="35"/>
        <end position="286"/>
    </location>
</feature>
<feature type="transmembrane region" description="Helical" evidence="5">
    <location>
        <begin position="268"/>
        <end position="288"/>
    </location>
</feature>
<gene>
    <name evidence="7" type="ORF">WMY93_007919</name>
</gene>
<dbReference type="GO" id="GO:0004984">
    <property type="term" value="F:olfactory receptor activity"/>
    <property type="evidence" value="ECO:0007669"/>
    <property type="project" value="TreeGrafter"/>
</dbReference>
<comment type="subcellular location">
    <subcellularLocation>
        <location evidence="1">Membrane</location>
    </subcellularLocation>
</comment>
<reference evidence="8" key="1">
    <citation type="submission" date="2024-04" db="EMBL/GenBank/DDBJ databases">
        <title>Salinicola lusitanus LLJ914,a marine bacterium isolated from the Okinawa Trough.</title>
        <authorList>
            <person name="Li J."/>
        </authorList>
    </citation>
    <scope>NUCLEOTIDE SEQUENCE [LARGE SCALE GENOMIC DNA]</scope>
</reference>
<dbReference type="SUPFAM" id="SSF81321">
    <property type="entry name" value="Family A G protein-coupled receptor-like"/>
    <property type="match status" value="2"/>
</dbReference>
<evidence type="ECO:0000313" key="8">
    <source>
        <dbReference type="Proteomes" id="UP001460270"/>
    </source>
</evidence>
<sequence length="624" mass="69538">MEQNSSSAGTQYMLMFENALFSFTASLPCLVFFWVNVLILYTLRSRAVFREASRYVLLFHLLLADTLQMILMQTLFLLSSVRLLLVIPLCALLVLMTHATHDFSPLMLVLMSLERLVAVRMPLRHAAIATPRNSVWACLAAWAFTVSTVLVRLGLMLPSSNMPALSAQMSQTCNSLVLYPTSQSRLFDEALVYILFVLAFLSIAGSYAAVMSAARSLSTDQASARKARATLLLHLFQLSLMVTSTFMDVLQVTLYYALPRVVFIRVQITIYIFLIVLPKCLSVLVYGLRDPAIRTALILNLFIIVSTCQWILTNFTGLVVLERALFGLAASLPCLVFFGVNVLILYTLRSRAVFREASRHVLLFHLLLADTLQMILMQTLFLLGSMHLLLVFPLCALLVVMTHATHDFSPLMLVLMSLERLVAVRMPLRHAAIATPRNSVWACLAAWAFTVSTVLVRLGLMLPSSNMPALSAQMSQTCNSLVLYPTSQSRLFDEALVYTLFVVAFFSIAGSYAAVMSAARSLSTDQASARKARATLLLHLFQLSLMVSSTYMDILQVALYYALPRVVFGRVQTIIYIFLVVLPKCLSVLVYGLRDPAIRTALILNLCCRRKGQQTQCTDKTPQL</sequence>
<keyword evidence="2 5" id="KW-0812">Transmembrane</keyword>
<evidence type="ECO:0000256" key="4">
    <source>
        <dbReference type="ARBA" id="ARBA00023136"/>
    </source>
</evidence>
<accession>A0AAW0PEG2</accession>
<dbReference type="InterPro" id="IPR000276">
    <property type="entry name" value="GPCR_Rhodpsn"/>
</dbReference>